<dbReference type="AlphaFoldDB" id="A0A371CKH7"/>
<accession>A0A371CKH7</accession>
<protein>
    <submittedName>
        <fullName evidence="1">Uncharacterized protein</fullName>
    </submittedName>
</protein>
<dbReference type="EMBL" id="KZ857537">
    <property type="protein sequence ID" value="RDX40783.1"/>
    <property type="molecule type" value="Genomic_DNA"/>
</dbReference>
<reference evidence="1 2" key="1">
    <citation type="journal article" date="2018" name="Biotechnol. Biofuels">
        <title>Integrative visual omics of the white-rot fungus Polyporus brumalis exposes the biotechnological potential of its oxidative enzymes for delignifying raw plant biomass.</title>
        <authorList>
            <person name="Miyauchi S."/>
            <person name="Rancon A."/>
            <person name="Drula E."/>
            <person name="Hage H."/>
            <person name="Chaduli D."/>
            <person name="Favel A."/>
            <person name="Grisel S."/>
            <person name="Henrissat B."/>
            <person name="Herpoel-Gimbert I."/>
            <person name="Ruiz-Duenas F.J."/>
            <person name="Chevret D."/>
            <person name="Hainaut M."/>
            <person name="Lin J."/>
            <person name="Wang M."/>
            <person name="Pangilinan J."/>
            <person name="Lipzen A."/>
            <person name="Lesage-Meessen L."/>
            <person name="Navarro D."/>
            <person name="Riley R."/>
            <person name="Grigoriev I.V."/>
            <person name="Zhou S."/>
            <person name="Raouche S."/>
            <person name="Rosso M.N."/>
        </authorList>
    </citation>
    <scope>NUCLEOTIDE SEQUENCE [LARGE SCALE GENOMIC DNA]</scope>
    <source>
        <strain evidence="1 2">BRFM 1820</strain>
    </source>
</reference>
<organism evidence="1 2">
    <name type="scientific">Lentinus brumalis</name>
    <dbReference type="NCBI Taxonomy" id="2498619"/>
    <lineage>
        <taxon>Eukaryota</taxon>
        <taxon>Fungi</taxon>
        <taxon>Dikarya</taxon>
        <taxon>Basidiomycota</taxon>
        <taxon>Agaricomycotina</taxon>
        <taxon>Agaricomycetes</taxon>
        <taxon>Polyporales</taxon>
        <taxon>Polyporaceae</taxon>
        <taxon>Lentinus</taxon>
    </lineage>
</organism>
<sequence length="214" mass="23222">MCCNCFDRLFDSDTRMRRRHGQAIGRRSRELDTVTHSDGVRAAGGEMPHKRERPWEFWGRPCRDRTRTSLPLPELDKPTRVSKLEPCLPNQVASVPPRPRLTGPACVSIHDRLGHSSCPSRGYVCGTWADATRLPATSSLGIGVRDPLLGRMSALMPEMEADCAAVPANALSYNSSLWAVCIGPAVAYSHLGGAGRPYDLPGPSSASSAAFPIQ</sequence>
<name>A0A371CKH7_9APHY</name>
<evidence type="ECO:0000313" key="2">
    <source>
        <dbReference type="Proteomes" id="UP000256964"/>
    </source>
</evidence>
<dbReference type="Proteomes" id="UP000256964">
    <property type="component" value="Unassembled WGS sequence"/>
</dbReference>
<keyword evidence="2" id="KW-1185">Reference proteome</keyword>
<evidence type="ECO:0000313" key="1">
    <source>
        <dbReference type="EMBL" id="RDX40783.1"/>
    </source>
</evidence>
<gene>
    <name evidence="1" type="ORF">OH76DRAFT_1423497</name>
</gene>
<proteinExistence type="predicted"/>